<evidence type="ECO:0000313" key="2">
    <source>
        <dbReference type="EMBL" id="MBD1389989.1"/>
    </source>
</evidence>
<dbReference type="Pfam" id="PF11216">
    <property type="entry name" value="DUF3012"/>
    <property type="match status" value="1"/>
</dbReference>
<protein>
    <submittedName>
        <fullName evidence="2">DUF3012 domain-containing protein</fullName>
    </submittedName>
</protein>
<proteinExistence type="predicted"/>
<gene>
    <name evidence="2" type="ORF">IC617_11165</name>
</gene>
<dbReference type="Proteomes" id="UP000638014">
    <property type="component" value="Unassembled WGS sequence"/>
</dbReference>
<dbReference type="PROSITE" id="PS51257">
    <property type="entry name" value="PROKAR_LIPOPROTEIN"/>
    <property type="match status" value="1"/>
</dbReference>
<keyword evidence="3" id="KW-1185">Reference proteome</keyword>
<dbReference type="RefSeq" id="WP_191145072.1">
    <property type="nucleotide sequence ID" value="NZ_JACXAF010000013.1"/>
</dbReference>
<feature type="signal peptide" evidence="1">
    <location>
        <begin position="1"/>
        <end position="20"/>
    </location>
</feature>
<sequence>MKPIRYSVAACLLMLLQACCGDVGSPQWCDKQAQTDKTLWTESEAQDYAQYCIFGDLARPK</sequence>
<name>A0A8J6QSK0_9GAMM</name>
<evidence type="ECO:0000256" key="1">
    <source>
        <dbReference type="SAM" id="SignalP"/>
    </source>
</evidence>
<reference evidence="2" key="1">
    <citation type="submission" date="2020-09" db="EMBL/GenBank/DDBJ databases">
        <title>A novel bacterium of genus Neiella, isolated from South China Sea.</title>
        <authorList>
            <person name="Huang H."/>
            <person name="Mo K."/>
            <person name="Hu Y."/>
        </authorList>
    </citation>
    <scope>NUCLEOTIDE SEQUENCE</scope>
    <source>
        <strain evidence="2">HB171785</strain>
    </source>
</reference>
<feature type="chain" id="PRO_5035299449" evidence="1">
    <location>
        <begin position="21"/>
        <end position="61"/>
    </location>
</feature>
<accession>A0A8J6QSK0</accession>
<organism evidence="2 3">
    <name type="scientific">Neiella litorisoli</name>
    <dbReference type="NCBI Taxonomy" id="2771431"/>
    <lineage>
        <taxon>Bacteria</taxon>
        <taxon>Pseudomonadati</taxon>
        <taxon>Pseudomonadota</taxon>
        <taxon>Gammaproteobacteria</taxon>
        <taxon>Alteromonadales</taxon>
        <taxon>Echinimonadaceae</taxon>
        <taxon>Neiella</taxon>
    </lineage>
</organism>
<keyword evidence="1" id="KW-0732">Signal</keyword>
<comment type="caution">
    <text evidence="2">The sequence shown here is derived from an EMBL/GenBank/DDBJ whole genome shotgun (WGS) entry which is preliminary data.</text>
</comment>
<dbReference type="AlphaFoldDB" id="A0A8J6QSK0"/>
<dbReference type="InterPro" id="IPR021379">
    <property type="entry name" value="DUF3012"/>
</dbReference>
<evidence type="ECO:0000313" key="3">
    <source>
        <dbReference type="Proteomes" id="UP000638014"/>
    </source>
</evidence>
<dbReference type="EMBL" id="JACXAF010000013">
    <property type="protein sequence ID" value="MBD1389989.1"/>
    <property type="molecule type" value="Genomic_DNA"/>
</dbReference>